<feature type="region of interest" description="Disordered" evidence="1">
    <location>
        <begin position="264"/>
        <end position="290"/>
    </location>
</feature>
<sequence>MSDNNEQHHQHQHHQQQQQQQQQQHQQQQQQQHHHNQQQSHLHHHQQHHLGYHPNQQPHSLHQQQHVQLVDPQLQQSFQSSTHSPPQSPSHQASSHPVDSPSSLVNPIANNLNPDSGRTTPFAQAHQALSAQTQSPPSSSVEPTGIVPSANDPFNVAAFSSSAPASSLSAVDGSSNVNSNGPQSGSIQVTATHGCSNCFSLQQKYIAALESVATLNHRITSLIEEKSTLSEEKTALQGQVFQLHQAQQFAQAQAAHQAQQQQILQQQQHHIAQLQQPGPDASSLDPTHPSGSVVVASGNLLGTQQLIGTGGHARYQPSLPISIPEDRLEIARKQYGSYDPYKDIDRDELEMILSVTPNWTADHQTRKAIWSELTNRHGIPVMRKMEPGEDPKEYALERQKSAEWAQISQTARSIARELLVPGRTWFDQTDEAQKLAIKACQLKVEQTRWCENNWKAVVLLDSRLVEWNRAWREKNEDPAGADPADGDLLRPTKGGRRKRRRSTETIIAFLGRPP</sequence>
<proteinExistence type="predicted"/>
<feature type="compositionally biased region" description="Low complexity" evidence="1">
    <location>
        <begin position="15"/>
        <end position="31"/>
    </location>
</feature>
<organism evidence="2">
    <name type="scientific">Phaffia rhodozyma</name>
    <name type="common">Yeast</name>
    <name type="synonym">Xanthophyllomyces dendrorhous</name>
    <dbReference type="NCBI Taxonomy" id="264483"/>
    <lineage>
        <taxon>Eukaryota</taxon>
        <taxon>Fungi</taxon>
        <taxon>Dikarya</taxon>
        <taxon>Basidiomycota</taxon>
        <taxon>Agaricomycotina</taxon>
        <taxon>Tremellomycetes</taxon>
        <taxon>Cystofilobasidiales</taxon>
        <taxon>Mrakiaceae</taxon>
        <taxon>Phaffia</taxon>
    </lineage>
</organism>
<evidence type="ECO:0000256" key="1">
    <source>
        <dbReference type="SAM" id="MobiDB-lite"/>
    </source>
</evidence>
<dbReference type="EMBL" id="LN483167">
    <property type="protein sequence ID" value="CDZ96851.1"/>
    <property type="molecule type" value="Genomic_DNA"/>
</dbReference>
<evidence type="ECO:0000313" key="2">
    <source>
        <dbReference type="EMBL" id="CDZ96851.1"/>
    </source>
</evidence>
<dbReference type="AlphaFoldDB" id="A0A0F7SEK0"/>
<accession>A0A0F7SEK0</accession>
<feature type="compositionally biased region" description="Polar residues" evidence="1">
    <location>
        <begin position="100"/>
        <end position="142"/>
    </location>
</feature>
<feature type="region of interest" description="Disordered" evidence="1">
    <location>
        <begin position="1"/>
        <end position="147"/>
    </location>
</feature>
<reference evidence="2" key="1">
    <citation type="submission" date="2014-08" db="EMBL/GenBank/DDBJ databases">
        <authorList>
            <person name="Sharma Rahul"/>
            <person name="Thines Marco"/>
        </authorList>
    </citation>
    <scope>NUCLEOTIDE SEQUENCE</scope>
</reference>
<feature type="region of interest" description="Disordered" evidence="1">
    <location>
        <begin position="475"/>
        <end position="500"/>
    </location>
</feature>
<name>A0A0F7SEK0_PHARH</name>
<feature type="compositionally biased region" description="Low complexity" evidence="1">
    <location>
        <begin position="56"/>
        <end position="97"/>
    </location>
</feature>
<feature type="compositionally biased region" description="Basic residues" evidence="1">
    <location>
        <begin position="32"/>
        <end position="51"/>
    </location>
</feature>
<feature type="compositionally biased region" description="Low complexity" evidence="1">
    <location>
        <begin position="264"/>
        <end position="276"/>
    </location>
</feature>
<protein>
    <submittedName>
        <fullName evidence="2">Uncharacterized protein</fullName>
    </submittedName>
</protein>